<gene>
    <name evidence="1" type="ordered locus">SNE_A06050</name>
</gene>
<name>F8L6X5_SIMNZ</name>
<dbReference type="KEGG" id="sng:SNE_A06050"/>
<proteinExistence type="predicted"/>
<dbReference type="Proteomes" id="UP000000496">
    <property type="component" value="Chromosome gsn.131"/>
</dbReference>
<dbReference type="AlphaFoldDB" id="F8L6X5"/>
<dbReference type="EMBL" id="FR872582">
    <property type="protein sequence ID" value="CCB88482.1"/>
    <property type="molecule type" value="Genomic_DNA"/>
</dbReference>
<evidence type="ECO:0000313" key="1">
    <source>
        <dbReference type="EMBL" id="CCB88482.1"/>
    </source>
</evidence>
<protein>
    <submittedName>
        <fullName evidence="1">Uncharacterized protein</fullName>
    </submittedName>
</protein>
<keyword evidence="2" id="KW-1185">Reference proteome</keyword>
<reference key="1">
    <citation type="journal article" date="2011" name="Mol. Biol. Evol.">
        <title>Unity in variety -- the pan-genome of the Chlamydiae.</title>
        <authorList>
            <person name="Collingro A."/>
            <person name="Tischler P."/>
            <person name="Weinmaier T."/>
            <person name="Penz T."/>
            <person name="Heinz E."/>
            <person name="Brunham R.C."/>
            <person name="Read T.D."/>
            <person name="Bavoil P.M."/>
            <person name="Sachse K."/>
            <person name="Kahane S."/>
            <person name="Friedman M.G."/>
            <person name="Rattei T."/>
            <person name="Myers G.S.A."/>
            <person name="Horn M."/>
        </authorList>
    </citation>
    <scope>NUCLEOTIDE SEQUENCE</scope>
    <source>
        <strain>Z</strain>
    </source>
</reference>
<evidence type="ECO:0000313" key="2">
    <source>
        <dbReference type="Proteomes" id="UP000000496"/>
    </source>
</evidence>
<accession>F8L6X5</accession>
<dbReference type="HOGENOM" id="CLU_1320180_0_0_0"/>
<reference evidence="1 2" key="2">
    <citation type="journal article" date="2011" name="Mol. Biol. Evol.">
        <title>Unity in variety--the pan-genome of the Chlamydiae.</title>
        <authorList>
            <person name="Collingro A."/>
            <person name="Tischler P."/>
            <person name="Weinmaier T."/>
            <person name="Penz T."/>
            <person name="Heinz E."/>
            <person name="Brunham R.C."/>
            <person name="Read T.D."/>
            <person name="Bavoil P.M."/>
            <person name="Sachse K."/>
            <person name="Kahane S."/>
            <person name="Friedman M.G."/>
            <person name="Rattei T."/>
            <person name="Myers G.S."/>
            <person name="Horn M."/>
        </authorList>
    </citation>
    <scope>NUCLEOTIDE SEQUENCE [LARGE SCALE GENOMIC DNA]</scope>
    <source>
        <strain evidence="2">ATCC VR-1471 / Z</strain>
    </source>
</reference>
<organism evidence="1 2">
    <name type="scientific">Simkania negevensis (strain ATCC VR-1471 / DSM 27360 / Z)</name>
    <dbReference type="NCBI Taxonomy" id="331113"/>
    <lineage>
        <taxon>Bacteria</taxon>
        <taxon>Pseudomonadati</taxon>
        <taxon>Chlamydiota</taxon>
        <taxon>Chlamydiia</taxon>
        <taxon>Parachlamydiales</taxon>
        <taxon>Simkaniaceae</taxon>
        <taxon>Simkania</taxon>
    </lineage>
</organism>
<sequence length="208" mass="23882">MSVEGISEGDIPIDFKGVDSIEQSEEIKAVEKVDFKISSCIRPKICTAFEKVCQVDSSRVVVILSDGSKWNIDSEKYQNAFDEISNNWKKGDDIRIAHHADEQDDAFILKNVREKSAYLTHLSVECDNLSKAYFLTKVDETGYALRTNDGNLWMAGYWGSFSTQHWKEGDRVILNKSTHSNRYEDYEMIHPEKKIAVWVTRVFADELE</sequence>